<evidence type="ECO:0000313" key="2">
    <source>
        <dbReference type="EMBL" id="MFC3607921.1"/>
    </source>
</evidence>
<keyword evidence="3" id="KW-1185">Reference proteome</keyword>
<comment type="caution">
    <text evidence="2">The sequence shown here is derived from an EMBL/GenBank/DDBJ whole genome shotgun (WGS) entry which is preliminary data.</text>
</comment>
<dbReference type="InterPro" id="IPR029787">
    <property type="entry name" value="Nucleotide_cyclase"/>
</dbReference>
<sequence>MALDPPVPANEAQRLVRVHDMCLIDDTPDETLDQIVQMVAEHFGVPIALVSIVDRNRQWFRARVGIEASETSRRDSFCAHAINGEHLFQVCDATRDERFRDNPLVIGGPGVRFYAGIPLVTDDGLGLGSLCIIDTEPRPALTEQQVATLKAMARLAMSRISDLRKLNYIDSATGLANRVRLEEDVDDLLEMGHELLVVVVDALSPQFYQDFVKALGYLFDNDLMLSIKQRLEHLLPRESLLYKISATRFAFISQTSRVGEPEPLFNRIIEAFDAPLECDRIPLRTQVGLGVLVLQPGSERRLDWLRSAISAADDARDQGSGWCYYDPRQDDAQQRAFRLLSSLSDAVQASDQLHLVYQPRVHLATGHFTSVEALLRWNHPELGEVGPAEFIPLAEKTALIRPLSLWVLHEAVRQAAEWQAQGMDFRVSVNVSTADMQDAQFTDRMLALFEHYRVPPGVFEVELTESGLMRNLDGVRAQLERIAAIGVEVAIDDFGSGYSNWAYLRELPATTVKLDQSLLRDLMSVKKHQHIVKTMTELACELGYRVVAEGIESETVYELMRQWGCHEGQAFLMARPMTPPDLLAWAQARGSG</sequence>
<dbReference type="InterPro" id="IPR000160">
    <property type="entry name" value="GGDEF_dom"/>
</dbReference>
<gene>
    <name evidence="2" type="ORF">ACFOMF_09050</name>
</gene>
<dbReference type="InterPro" id="IPR035919">
    <property type="entry name" value="EAL_sf"/>
</dbReference>
<dbReference type="SMART" id="SM00065">
    <property type="entry name" value="GAF"/>
    <property type="match status" value="1"/>
</dbReference>
<dbReference type="SMART" id="SM00052">
    <property type="entry name" value="EAL"/>
    <property type="match status" value="1"/>
</dbReference>
<proteinExistence type="predicted"/>
<feature type="domain" description="EAL" evidence="1">
    <location>
        <begin position="336"/>
        <end position="590"/>
    </location>
</feature>
<dbReference type="Pfam" id="PF00563">
    <property type="entry name" value="EAL"/>
    <property type="match status" value="1"/>
</dbReference>
<reference evidence="3" key="1">
    <citation type="journal article" date="2019" name="Int. J. Syst. Evol. Microbiol.">
        <title>The Global Catalogue of Microorganisms (GCM) 10K type strain sequencing project: providing services to taxonomists for standard genome sequencing and annotation.</title>
        <authorList>
            <consortium name="The Broad Institute Genomics Platform"/>
            <consortium name="The Broad Institute Genome Sequencing Center for Infectious Disease"/>
            <person name="Wu L."/>
            <person name="Ma J."/>
        </authorList>
    </citation>
    <scope>NUCLEOTIDE SEQUENCE [LARGE SCALE GENOMIC DNA]</scope>
    <source>
        <strain evidence="3">KCTC 42447</strain>
    </source>
</reference>
<organism evidence="2 3">
    <name type="scientific">Stutzerimonas tarimensis</name>
    <dbReference type="NCBI Taxonomy" id="1507735"/>
    <lineage>
        <taxon>Bacteria</taxon>
        <taxon>Pseudomonadati</taxon>
        <taxon>Pseudomonadota</taxon>
        <taxon>Gammaproteobacteria</taxon>
        <taxon>Pseudomonadales</taxon>
        <taxon>Pseudomonadaceae</taxon>
        <taxon>Stutzerimonas</taxon>
    </lineage>
</organism>
<protein>
    <submittedName>
        <fullName evidence="2">Bifunctional diguanylate cyclase/phosphodiesterase</fullName>
    </submittedName>
</protein>
<dbReference type="Gene3D" id="3.30.70.270">
    <property type="match status" value="1"/>
</dbReference>
<evidence type="ECO:0000313" key="3">
    <source>
        <dbReference type="Proteomes" id="UP001595630"/>
    </source>
</evidence>
<dbReference type="SUPFAM" id="SSF55781">
    <property type="entry name" value="GAF domain-like"/>
    <property type="match status" value="1"/>
</dbReference>
<dbReference type="SUPFAM" id="SSF141868">
    <property type="entry name" value="EAL domain-like"/>
    <property type="match status" value="1"/>
</dbReference>
<dbReference type="InterPro" id="IPR043128">
    <property type="entry name" value="Rev_trsase/Diguanyl_cyclase"/>
</dbReference>
<dbReference type="RefSeq" id="WP_386363959.1">
    <property type="nucleotide sequence ID" value="NZ_JBHRXZ010000018.1"/>
</dbReference>
<dbReference type="InterPro" id="IPR050706">
    <property type="entry name" value="Cyclic-di-GMP_PDE-like"/>
</dbReference>
<dbReference type="InterPro" id="IPR001633">
    <property type="entry name" value="EAL_dom"/>
</dbReference>
<accession>A0ABV7T4S9</accession>
<dbReference type="Pfam" id="PF00990">
    <property type="entry name" value="GGDEF"/>
    <property type="match status" value="1"/>
</dbReference>
<dbReference type="EMBL" id="JBHRXZ010000018">
    <property type="protein sequence ID" value="MFC3607921.1"/>
    <property type="molecule type" value="Genomic_DNA"/>
</dbReference>
<dbReference type="Gene3D" id="3.20.20.450">
    <property type="entry name" value="EAL domain"/>
    <property type="match status" value="1"/>
</dbReference>
<name>A0ABV7T4S9_9GAMM</name>
<dbReference type="CDD" id="cd01948">
    <property type="entry name" value="EAL"/>
    <property type="match status" value="1"/>
</dbReference>
<dbReference type="Proteomes" id="UP001595630">
    <property type="component" value="Unassembled WGS sequence"/>
</dbReference>
<evidence type="ECO:0000259" key="1">
    <source>
        <dbReference type="PROSITE" id="PS50883"/>
    </source>
</evidence>
<dbReference type="PANTHER" id="PTHR33121:SF19">
    <property type="entry name" value="CYCLIC DI-GMP PHOSPHODIESTERASE PA2567"/>
    <property type="match status" value="1"/>
</dbReference>
<dbReference type="SUPFAM" id="SSF55073">
    <property type="entry name" value="Nucleotide cyclase"/>
    <property type="match status" value="1"/>
</dbReference>
<dbReference type="PROSITE" id="PS50883">
    <property type="entry name" value="EAL"/>
    <property type="match status" value="1"/>
</dbReference>
<dbReference type="PANTHER" id="PTHR33121">
    <property type="entry name" value="CYCLIC DI-GMP PHOSPHODIESTERASE PDEF"/>
    <property type="match status" value="1"/>
</dbReference>
<dbReference type="Pfam" id="PF01590">
    <property type="entry name" value="GAF"/>
    <property type="match status" value="1"/>
</dbReference>
<dbReference type="InterPro" id="IPR029016">
    <property type="entry name" value="GAF-like_dom_sf"/>
</dbReference>
<dbReference type="Gene3D" id="3.30.450.40">
    <property type="match status" value="1"/>
</dbReference>
<dbReference type="SMART" id="SM00267">
    <property type="entry name" value="GGDEF"/>
    <property type="match status" value="1"/>
</dbReference>
<dbReference type="InterPro" id="IPR003018">
    <property type="entry name" value="GAF"/>
</dbReference>